<sequence>MKNDLLSAFLEQELSDSVREVLAAAVRESINPEAQVAIRDFEFNCFDVALDFEFGTATLGGVLSSGAGSEQVIPLPFFLEACGLS</sequence>
<gene>
    <name evidence="1" type="ORF">GO594_26260</name>
</gene>
<accession>A0A7X3HEW6</accession>
<evidence type="ECO:0000313" key="2">
    <source>
        <dbReference type="Proteomes" id="UP000461288"/>
    </source>
</evidence>
<dbReference type="Proteomes" id="UP000461288">
    <property type="component" value="Unassembled WGS sequence"/>
</dbReference>
<organism evidence="1 2">
    <name type="scientific">Metapseudomonas otitidis</name>
    <dbReference type="NCBI Taxonomy" id="319939"/>
    <lineage>
        <taxon>Bacteria</taxon>
        <taxon>Pseudomonadati</taxon>
        <taxon>Pseudomonadota</taxon>
        <taxon>Gammaproteobacteria</taxon>
        <taxon>Pseudomonadales</taxon>
        <taxon>Pseudomonadaceae</taxon>
        <taxon>Metapseudomonas</taxon>
    </lineage>
</organism>
<reference evidence="1 2" key="1">
    <citation type="submission" date="2019-12" db="EMBL/GenBank/DDBJ databases">
        <title>Draft genome sequence of Pseudomonas otitidis recovered from a chicken carcass.</title>
        <authorList>
            <person name="Vieira T.R."/>
            <person name="Oliviera E.F.C."/>
            <person name="Silva N.M.V."/>
            <person name="Sambrano G.E."/>
            <person name="Cibulski S.P."/>
            <person name="Cardoso M.R.I."/>
        </authorList>
    </citation>
    <scope>NUCLEOTIDE SEQUENCE [LARGE SCALE GENOMIC DNA]</scope>
    <source>
        <strain evidence="1 2">25_K</strain>
    </source>
</reference>
<evidence type="ECO:0000313" key="1">
    <source>
        <dbReference type="EMBL" id="MWK59506.1"/>
    </source>
</evidence>
<protein>
    <submittedName>
        <fullName evidence="1">Uncharacterized protein</fullName>
    </submittedName>
</protein>
<proteinExistence type="predicted"/>
<comment type="caution">
    <text evidence="1">The sequence shown here is derived from an EMBL/GenBank/DDBJ whole genome shotgun (WGS) entry which is preliminary data.</text>
</comment>
<name>A0A7X3HEW6_9GAMM</name>
<dbReference type="AlphaFoldDB" id="A0A7X3HEW6"/>
<dbReference type="RefSeq" id="WP_160482831.1">
    <property type="nucleotide sequence ID" value="NZ_WTFN01000099.1"/>
</dbReference>
<dbReference type="EMBL" id="WTFN01000099">
    <property type="protein sequence ID" value="MWK59506.1"/>
    <property type="molecule type" value="Genomic_DNA"/>
</dbReference>